<accession>A0A803QUT3</accession>
<evidence type="ECO:0000313" key="1">
    <source>
        <dbReference type="EnsemblPlants" id="cds.novel_model_1644_5bd9a17a.1.5bd9b136"/>
    </source>
</evidence>
<dbReference type="Gene3D" id="3.80.10.10">
    <property type="entry name" value="Ribonuclease Inhibitor"/>
    <property type="match status" value="1"/>
</dbReference>
<dbReference type="Proteomes" id="UP000596661">
    <property type="component" value="Chromosome 2"/>
</dbReference>
<dbReference type="EnsemblPlants" id="novel_model_1644_5bd9a17a.1.5bd9b136">
    <property type="protein sequence ID" value="cds.novel_model_1644_5bd9a17a.1.5bd9b136"/>
    <property type="gene ID" value="novel_gene_903_5bd9a17a"/>
</dbReference>
<dbReference type="SUPFAM" id="SSF52047">
    <property type="entry name" value="RNI-like"/>
    <property type="match status" value="1"/>
</dbReference>
<dbReference type="Gramene" id="novel_model_1644_5bd9a17a.1.5bd9b136">
    <property type="protein sequence ID" value="cds.novel_model_1644_5bd9a17a.1.5bd9b136"/>
    <property type="gene ID" value="novel_gene_903_5bd9a17a"/>
</dbReference>
<dbReference type="Gramene" id="novel_model_1643_5bd9a17a">
    <property type="protein sequence ID" value="cds.novel_model_1643_5bd9a17a"/>
    <property type="gene ID" value="novel_gene_903_5bd9a17a"/>
</dbReference>
<accession>A0A803QUT2</accession>
<proteinExistence type="predicted"/>
<dbReference type="EMBL" id="UZAU01000228">
    <property type="status" value="NOT_ANNOTATED_CDS"/>
    <property type="molecule type" value="Genomic_DNA"/>
</dbReference>
<sequence>MKITFDVSLQVEAINLESLELCWACLGKINLSSCKAIRNLSLSYCEWDTTTQSSFEDLISNLPLLEDLIFDNSYNYNSGLKHLRISNQHLKSIKLLNVNSENDMIKLITIKSVPKLVSFCCEGNINCNISIESPNILNGKFVIRDIHHNYNLR</sequence>
<name>A0A803QUT3_CANSA</name>
<dbReference type="InterPro" id="IPR032675">
    <property type="entry name" value="LRR_dom_sf"/>
</dbReference>
<reference evidence="1 2" key="1">
    <citation type="submission" date="2018-11" db="EMBL/GenBank/DDBJ databases">
        <authorList>
            <person name="Grassa J C."/>
        </authorList>
    </citation>
    <scope>NUCLEOTIDE SEQUENCE [LARGE SCALE GENOMIC DNA]</scope>
</reference>
<dbReference type="EnsemblPlants" id="novel_model_1643_5bd9a17a">
    <property type="protein sequence ID" value="cds.novel_model_1643_5bd9a17a"/>
    <property type="gene ID" value="novel_gene_903_5bd9a17a"/>
</dbReference>
<protein>
    <submittedName>
        <fullName evidence="1">Uncharacterized protein</fullName>
    </submittedName>
</protein>
<dbReference type="AlphaFoldDB" id="A0A803QUT3"/>
<reference evidence="1" key="2">
    <citation type="submission" date="2021-03" db="UniProtKB">
        <authorList>
            <consortium name="EnsemblPlants"/>
        </authorList>
    </citation>
    <scope>IDENTIFICATION</scope>
</reference>
<organism evidence="1 2">
    <name type="scientific">Cannabis sativa</name>
    <name type="common">Hemp</name>
    <name type="synonym">Marijuana</name>
    <dbReference type="NCBI Taxonomy" id="3483"/>
    <lineage>
        <taxon>Eukaryota</taxon>
        <taxon>Viridiplantae</taxon>
        <taxon>Streptophyta</taxon>
        <taxon>Embryophyta</taxon>
        <taxon>Tracheophyta</taxon>
        <taxon>Spermatophyta</taxon>
        <taxon>Magnoliopsida</taxon>
        <taxon>eudicotyledons</taxon>
        <taxon>Gunneridae</taxon>
        <taxon>Pentapetalae</taxon>
        <taxon>rosids</taxon>
        <taxon>fabids</taxon>
        <taxon>Rosales</taxon>
        <taxon>Cannabaceae</taxon>
        <taxon>Cannabis</taxon>
    </lineage>
</organism>
<keyword evidence="2" id="KW-1185">Reference proteome</keyword>
<evidence type="ECO:0000313" key="2">
    <source>
        <dbReference type="Proteomes" id="UP000596661"/>
    </source>
</evidence>